<keyword evidence="2" id="KW-1185">Reference proteome</keyword>
<comment type="caution">
    <text evidence="1">The sequence shown here is derived from an EMBL/GenBank/DDBJ whole genome shotgun (WGS) entry which is preliminary data.</text>
</comment>
<dbReference type="InterPro" id="IPR018914">
    <property type="entry name" value="DUF2480"/>
</dbReference>
<dbReference type="RefSeq" id="WP_184494528.1">
    <property type="nucleotide sequence ID" value="NZ_JACIJO010000002.1"/>
</dbReference>
<evidence type="ECO:0000313" key="2">
    <source>
        <dbReference type="Proteomes" id="UP000588604"/>
    </source>
</evidence>
<dbReference type="Proteomes" id="UP000588604">
    <property type="component" value="Unassembled WGS sequence"/>
</dbReference>
<protein>
    <recommendedName>
        <fullName evidence="3">DUF2480 family protein</fullName>
    </recommendedName>
</protein>
<dbReference type="Pfam" id="PF10652">
    <property type="entry name" value="DUF2480"/>
    <property type="match status" value="1"/>
</dbReference>
<gene>
    <name evidence="1" type="ORF">FHS59_001500</name>
</gene>
<organism evidence="1 2">
    <name type="scientific">Algoriphagus iocasae</name>
    <dbReference type="NCBI Taxonomy" id="1836499"/>
    <lineage>
        <taxon>Bacteria</taxon>
        <taxon>Pseudomonadati</taxon>
        <taxon>Bacteroidota</taxon>
        <taxon>Cytophagia</taxon>
        <taxon>Cytophagales</taxon>
        <taxon>Cyclobacteriaceae</taxon>
        <taxon>Algoriphagus</taxon>
    </lineage>
</organism>
<sequence>MSEIVNRVAQSAIVSLDLEEIYPKEERMVFDLKPFLFQELVLREKDFRAALKELDWEIYQDKWVAILCSADAIVPNWAYMLVATYLTPIAKGYAIGGLNELEVMISEKCLADLDLDLFNDKPVIVKGCSDFPIPLFAYGKIVSLVQSRAKTIMYGEPCSTVPLYKNQSLDF</sequence>
<accession>A0A841MCT2</accession>
<evidence type="ECO:0000313" key="1">
    <source>
        <dbReference type="EMBL" id="MBB6325872.1"/>
    </source>
</evidence>
<name>A0A841MCT2_9BACT</name>
<evidence type="ECO:0008006" key="3">
    <source>
        <dbReference type="Google" id="ProtNLM"/>
    </source>
</evidence>
<dbReference type="EMBL" id="JACIJO010000002">
    <property type="protein sequence ID" value="MBB6325872.1"/>
    <property type="molecule type" value="Genomic_DNA"/>
</dbReference>
<reference evidence="1 2" key="1">
    <citation type="submission" date="2020-08" db="EMBL/GenBank/DDBJ databases">
        <title>Genomic Encyclopedia of Type Strains, Phase IV (KMG-IV): sequencing the most valuable type-strain genomes for metagenomic binning, comparative biology and taxonomic classification.</title>
        <authorList>
            <person name="Goeker M."/>
        </authorList>
    </citation>
    <scope>NUCLEOTIDE SEQUENCE [LARGE SCALE GENOMIC DNA]</scope>
    <source>
        <strain evidence="1 2">DSM 102044</strain>
    </source>
</reference>
<dbReference type="AlphaFoldDB" id="A0A841MCT2"/>
<proteinExistence type="predicted"/>